<protein>
    <submittedName>
        <fullName evidence="1">Uncharacterized protein</fullName>
    </submittedName>
</protein>
<comment type="caution">
    <text evidence="1">The sequence shown here is derived from an EMBL/GenBank/DDBJ whole genome shotgun (WGS) entry which is preliminary data.</text>
</comment>
<dbReference type="AlphaFoldDB" id="A0AAD5WSD6"/>
<evidence type="ECO:0000313" key="2">
    <source>
        <dbReference type="Proteomes" id="UP001201980"/>
    </source>
</evidence>
<proteinExistence type="predicted"/>
<accession>A0AAD5WSD6</accession>
<organism evidence="1 2">
    <name type="scientific">Zalerion maritima</name>
    <dbReference type="NCBI Taxonomy" id="339359"/>
    <lineage>
        <taxon>Eukaryota</taxon>
        <taxon>Fungi</taxon>
        <taxon>Dikarya</taxon>
        <taxon>Ascomycota</taxon>
        <taxon>Pezizomycotina</taxon>
        <taxon>Sordariomycetes</taxon>
        <taxon>Lulworthiomycetidae</taxon>
        <taxon>Lulworthiales</taxon>
        <taxon>Lulworthiaceae</taxon>
        <taxon>Zalerion</taxon>
    </lineage>
</organism>
<name>A0AAD5WSD6_9PEZI</name>
<reference evidence="1" key="1">
    <citation type="submission" date="2022-07" db="EMBL/GenBank/DDBJ databases">
        <title>Draft genome sequence of Zalerion maritima ATCC 34329, a (micro)plastics degrading marine fungus.</title>
        <authorList>
            <person name="Paco A."/>
            <person name="Goncalves M.F.M."/>
            <person name="Rocha-Santos T.A.P."/>
            <person name="Alves A."/>
        </authorList>
    </citation>
    <scope>NUCLEOTIDE SEQUENCE</scope>
    <source>
        <strain evidence="1">ATCC 34329</strain>
    </source>
</reference>
<evidence type="ECO:0000313" key="1">
    <source>
        <dbReference type="EMBL" id="KAJ2902322.1"/>
    </source>
</evidence>
<dbReference type="Proteomes" id="UP001201980">
    <property type="component" value="Unassembled WGS sequence"/>
</dbReference>
<keyword evidence="2" id="KW-1185">Reference proteome</keyword>
<gene>
    <name evidence="1" type="ORF">MKZ38_000712</name>
</gene>
<sequence>MSDSTFANDVQNWLFFFRPSVIEKMPCLPTGTPLASENRNPEIAKEDRVHITNQPPLPTPDIFLVWY</sequence>
<dbReference type="EMBL" id="JAKWBI020000116">
    <property type="protein sequence ID" value="KAJ2902322.1"/>
    <property type="molecule type" value="Genomic_DNA"/>
</dbReference>